<sequence>MRLLDKTARELIDLNPKGSIDKEIAERQFQVILKGFNYLYQEGSDFLYIADEVGLGKTYVALGIASLLRHFSTLERRNSYKDVILVPKQNLQHKWVREINNFIRHNYLKECNIVKSVLGAPVGECSERSIHNRLTYFHDNTPSYEIFRISSLSIATTQYSDWKTRLLESLPITVHDFFKKGIKLYRKKSDEIYLKRLFAYLLNLTLPEIDLLIVDEAHNFKHGIGSEVAIRNQVISRMMGVVQEEEDQQLFVDFPELKDQIIRKARKVIFLSATPIDNGLYELKNQFDCFIPNHAYRNLEDVEAELKTALSSFMIRGLMKIQIDQEGTVSRNMYRHEHRKGNVVKLPDAAPQKIESNLESIIIGLLQLKTLKHFNESNNKSFEIGMLAGFETFNTQSESDREYEDSSVHENKSADSEIIKNMAESYFNHFDTYLPHPKQDNLVEVLFDGMKKGEKALVFVRRIASVMELERKLINKLEKWDYERIKKYLSKSSRLKILETAYQERHQIMEIDRLLYEVSKKVYELYKWDLRELSEDDSIDLVQRSYDILLELFNSSLDYDEFKRFRNQIKGHVGLRNIKTELKKLAFELIRKYLTDRGKQEIENDYEQIEEQDDALFGYFFSSYFSTKRYQEGFNFRNRSSTKDWFRFNLYYLRDEINELDFDENKLRNIEFSEKEKTEARRIELANDRLMEAIAKDGRPMKKTFQEIDPFFLRKPFLNYLFQEELHKEFKFWLDEHWNSNSAIHDFWENLEALIEIIRGIFRNGSGLLPSYIAECIYPENYEKGLLKILKETFPEVLNELKVIICDFDKIIATNFPDKSKIQRALYNQTPVVGASGSHKRNISRVAMQFRMPGFPYVLITTDVLKEGEDLHLYCSDVYHYGIAWNPSDMEQRTGRIDRINSMSYFKLKKDGKRTFDNSLQVFYPYLADTLEVNQVAKVFTKMNAFIDTFYDLSNVIEKDTKATTDAIIEIIPEQIKDLLESKYDYENFQGISDQIIDELEPNYGIGFTKQSLLEKLQTTFDLIIQKFNDFYVFPKQDPINFSISANVKLNGRRAPLKIIMLKGKSFDEILWSVESIICRSTELRSRTIRDEIKNSLQELGFDLIDNNESLLVEKRIDLDTPNQEMFETIKRVIQTADKLEERYTGGDLDI</sequence>
<dbReference type="Pfam" id="PF04851">
    <property type="entry name" value="ResIII"/>
    <property type="match status" value="1"/>
</dbReference>
<evidence type="ECO:0000259" key="3">
    <source>
        <dbReference type="PROSITE" id="PS51194"/>
    </source>
</evidence>
<dbReference type="InterPro" id="IPR001650">
    <property type="entry name" value="Helicase_C-like"/>
</dbReference>
<dbReference type="InterPro" id="IPR014001">
    <property type="entry name" value="Helicase_ATP-bd"/>
</dbReference>
<dbReference type="Pfam" id="PF00271">
    <property type="entry name" value="Helicase_C"/>
    <property type="match status" value="1"/>
</dbReference>
<gene>
    <name evidence="4" type="ORF">E4S40_02330</name>
</gene>
<keyword evidence="1" id="KW-0378">Hydrolase</keyword>
<dbReference type="Gene3D" id="3.40.50.300">
    <property type="entry name" value="P-loop containing nucleotide triphosphate hydrolases"/>
    <property type="match status" value="2"/>
</dbReference>
<dbReference type="GO" id="GO:0016787">
    <property type="term" value="F:hydrolase activity"/>
    <property type="evidence" value="ECO:0007669"/>
    <property type="project" value="UniProtKB-KW"/>
</dbReference>
<dbReference type="GO" id="GO:0003677">
    <property type="term" value="F:DNA binding"/>
    <property type="evidence" value="ECO:0007669"/>
    <property type="project" value="InterPro"/>
</dbReference>
<dbReference type="GO" id="GO:0005524">
    <property type="term" value="F:ATP binding"/>
    <property type="evidence" value="ECO:0007669"/>
    <property type="project" value="InterPro"/>
</dbReference>
<evidence type="ECO:0000256" key="1">
    <source>
        <dbReference type="ARBA" id="ARBA00022801"/>
    </source>
</evidence>
<dbReference type="Proteomes" id="UP000297647">
    <property type="component" value="Unassembled WGS sequence"/>
</dbReference>
<evidence type="ECO:0000313" key="5">
    <source>
        <dbReference type="Proteomes" id="UP000297647"/>
    </source>
</evidence>
<feature type="domain" description="Helicase C-terminal" evidence="3">
    <location>
        <begin position="793"/>
        <end position="980"/>
    </location>
</feature>
<dbReference type="InterPro" id="IPR006935">
    <property type="entry name" value="Helicase/UvrB_N"/>
</dbReference>
<keyword evidence="5" id="KW-1185">Reference proteome</keyword>
<evidence type="ECO:0008006" key="6">
    <source>
        <dbReference type="Google" id="ProtNLM"/>
    </source>
</evidence>
<dbReference type="OrthoDB" id="9814088at2"/>
<dbReference type="PROSITE" id="PS51194">
    <property type="entry name" value="HELICASE_CTER"/>
    <property type="match status" value="1"/>
</dbReference>
<dbReference type="EMBL" id="SPSB01000001">
    <property type="protein sequence ID" value="TFV97513.1"/>
    <property type="molecule type" value="Genomic_DNA"/>
</dbReference>
<dbReference type="SUPFAM" id="SSF52540">
    <property type="entry name" value="P-loop containing nucleoside triphosphate hydrolases"/>
    <property type="match status" value="2"/>
</dbReference>
<dbReference type="PANTHER" id="PTHR45766">
    <property type="entry name" value="DNA ANNEALING HELICASE AND ENDONUCLEASE ZRANB3 FAMILY MEMBER"/>
    <property type="match status" value="1"/>
</dbReference>
<proteinExistence type="predicted"/>
<dbReference type="PANTHER" id="PTHR45766:SF6">
    <property type="entry name" value="SWI_SNF-RELATED MATRIX-ASSOCIATED ACTIN-DEPENDENT REGULATOR OF CHROMATIN SUBFAMILY A-LIKE PROTEIN 1"/>
    <property type="match status" value="1"/>
</dbReference>
<organism evidence="4 5">
    <name type="scientific">Algoriphagus kandeliae</name>
    <dbReference type="NCBI Taxonomy" id="2562278"/>
    <lineage>
        <taxon>Bacteria</taxon>
        <taxon>Pseudomonadati</taxon>
        <taxon>Bacteroidota</taxon>
        <taxon>Cytophagia</taxon>
        <taxon>Cytophagales</taxon>
        <taxon>Cyclobacteriaceae</taxon>
        <taxon>Algoriphagus</taxon>
    </lineage>
</organism>
<evidence type="ECO:0000259" key="2">
    <source>
        <dbReference type="PROSITE" id="PS51192"/>
    </source>
</evidence>
<protein>
    <recommendedName>
        <fullName evidence="6">DEAD/DEAH box helicase</fullName>
    </recommendedName>
</protein>
<feature type="domain" description="Helicase ATP-binding" evidence="2">
    <location>
        <begin position="38"/>
        <end position="293"/>
    </location>
</feature>
<dbReference type="RefSeq" id="WP_135070284.1">
    <property type="nucleotide sequence ID" value="NZ_SPSB01000001.1"/>
</dbReference>
<name>A0A4Y9R1S8_9BACT</name>
<evidence type="ECO:0000313" key="4">
    <source>
        <dbReference type="EMBL" id="TFV97513.1"/>
    </source>
</evidence>
<comment type="caution">
    <text evidence="4">The sequence shown here is derived from an EMBL/GenBank/DDBJ whole genome shotgun (WGS) entry which is preliminary data.</text>
</comment>
<reference evidence="4 5" key="1">
    <citation type="submission" date="2019-03" db="EMBL/GenBank/DDBJ databases">
        <title>Algoriphagus sp. nov, a new strain isolated from root system soil of mangrove plant Kandelia.</title>
        <authorList>
            <person name="Yin Q."/>
            <person name="Wang K."/>
            <person name="Song Z."/>
        </authorList>
    </citation>
    <scope>NUCLEOTIDE SEQUENCE [LARGE SCALE GENOMIC DNA]</scope>
    <source>
        <strain evidence="4 5">XY-J91</strain>
    </source>
</reference>
<dbReference type="InterPro" id="IPR027417">
    <property type="entry name" value="P-loop_NTPase"/>
</dbReference>
<dbReference type="AlphaFoldDB" id="A0A4Y9R1S8"/>
<dbReference type="SMART" id="SM00487">
    <property type="entry name" value="DEXDc"/>
    <property type="match status" value="1"/>
</dbReference>
<accession>A0A4Y9R1S8</accession>
<dbReference type="PROSITE" id="PS51192">
    <property type="entry name" value="HELICASE_ATP_BIND_1"/>
    <property type="match status" value="1"/>
</dbReference>